<evidence type="ECO:0000313" key="2">
    <source>
        <dbReference type="EMBL" id="SEB09089.1"/>
    </source>
</evidence>
<gene>
    <name evidence="2" type="ORF">SAMN05660909_05361</name>
</gene>
<reference evidence="3" key="1">
    <citation type="submission" date="2016-10" db="EMBL/GenBank/DDBJ databases">
        <authorList>
            <person name="Varghese N."/>
            <person name="Submissions S."/>
        </authorList>
    </citation>
    <scope>NUCLEOTIDE SEQUENCE [LARGE SCALE GENOMIC DNA]</scope>
    <source>
        <strain evidence="3">DSM 23920</strain>
    </source>
</reference>
<evidence type="ECO:0000259" key="1">
    <source>
        <dbReference type="Pfam" id="PF01833"/>
    </source>
</evidence>
<keyword evidence="3" id="KW-1185">Reference proteome</keyword>
<feature type="domain" description="IPT/TIG" evidence="1">
    <location>
        <begin position="26"/>
        <end position="94"/>
    </location>
</feature>
<name>A0A1H4GHK4_9BACT</name>
<dbReference type="InterPro" id="IPR002909">
    <property type="entry name" value="IPT_dom"/>
</dbReference>
<protein>
    <submittedName>
        <fullName evidence="2">IPT/TIG domain-containing protein</fullName>
    </submittedName>
</protein>
<dbReference type="AlphaFoldDB" id="A0A1H4GHK4"/>
<sequence>MLNFYLIPQLFNLIHSDNEMPIVKGDAGNVLLIKGHGFSADKDLTQVKFGSVTAQILRADANYILVQVPAQHATIVPVVVTVGKDTSNAMKFAYHKDLASL</sequence>
<accession>A0A1H4GHK4</accession>
<dbReference type="SUPFAM" id="SSF81296">
    <property type="entry name" value="E set domains"/>
    <property type="match status" value="1"/>
</dbReference>
<organism evidence="2 3">
    <name type="scientific">Chitinophaga terrae</name>
    <name type="common">ex Kim and Jung 2007</name>
    <dbReference type="NCBI Taxonomy" id="408074"/>
    <lineage>
        <taxon>Bacteria</taxon>
        <taxon>Pseudomonadati</taxon>
        <taxon>Bacteroidota</taxon>
        <taxon>Chitinophagia</taxon>
        <taxon>Chitinophagales</taxon>
        <taxon>Chitinophagaceae</taxon>
        <taxon>Chitinophaga</taxon>
    </lineage>
</organism>
<dbReference type="EMBL" id="FNRL01000041">
    <property type="protein sequence ID" value="SEB09089.1"/>
    <property type="molecule type" value="Genomic_DNA"/>
</dbReference>
<dbReference type="InterPro" id="IPR013783">
    <property type="entry name" value="Ig-like_fold"/>
</dbReference>
<dbReference type="Gene3D" id="2.60.40.10">
    <property type="entry name" value="Immunoglobulins"/>
    <property type="match status" value="1"/>
</dbReference>
<dbReference type="Pfam" id="PF01833">
    <property type="entry name" value="TIG"/>
    <property type="match status" value="1"/>
</dbReference>
<proteinExistence type="predicted"/>
<dbReference type="Proteomes" id="UP000199656">
    <property type="component" value="Unassembled WGS sequence"/>
</dbReference>
<dbReference type="InterPro" id="IPR014756">
    <property type="entry name" value="Ig_E-set"/>
</dbReference>
<evidence type="ECO:0000313" key="3">
    <source>
        <dbReference type="Proteomes" id="UP000199656"/>
    </source>
</evidence>